<accession>A0A1T5K2A3</accession>
<dbReference type="RefSeq" id="WP_079687127.1">
    <property type="nucleotide sequence ID" value="NZ_FUZU01000001.1"/>
</dbReference>
<dbReference type="Proteomes" id="UP000190961">
    <property type="component" value="Unassembled WGS sequence"/>
</dbReference>
<keyword evidence="2" id="KW-1185">Reference proteome</keyword>
<organism evidence="1 2">
    <name type="scientific">Ohtaekwangia koreensis</name>
    <dbReference type="NCBI Taxonomy" id="688867"/>
    <lineage>
        <taxon>Bacteria</taxon>
        <taxon>Pseudomonadati</taxon>
        <taxon>Bacteroidota</taxon>
        <taxon>Cytophagia</taxon>
        <taxon>Cytophagales</taxon>
        <taxon>Fulvivirgaceae</taxon>
        <taxon>Ohtaekwangia</taxon>
    </lineage>
</organism>
<dbReference type="AlphaFoldDB" id="A0A1T5K2A3"/>
<reference evidence="1 2" key="1">
    <citation type="submission" date="2017-02" db="EMBL/GenBank/DDBJ databases">
        <authorList>
            <person name="Peterson S.W."/>
        </authorList>
    </citation>
    <scope>NUCLEOTIDE SEQUENCE [LARGE SCALE GENOMIC DNA]</scope>
    <source>
        <strain evidence="1 2">DSM 25262</strain>
    </source>
</reference>
<evidence type="ECO:0000313" key="1">
    <source>
        <dbReference type="EMBL" id="SKC57645.1"/>
    </source>
</evidence>
<proteinExistence type="predicted"/>
<protein>
    <recommendedName>
        <fullName evidence="3">Acyl-protein synthetase, LuxE</fullName>
    </recommendedName>
</protein>
<dbReference type="SUPFAM" id="SSF56801">
    <property type="entry name" value="Acetyl-CoA synthetase-like"/>
    <property type="match status" value="1"/>
</dbReference>
<name>A0A1T5K2A3_9BACT</name>
<dbReference type="STRING" id="688867.SAMN05660236_1718"/>
<dbReference type="EMBL" id="FUZU01000001">
    <property type="protein sequence ID" value="SKC57645.1"/>
    <property type="molecule type" value="Genomic_DNA"/>
</dbReference>
<sequence length="330" mass="37537">MDTFKSFESTLYSVNDQTFADIALEVFRFQAVNNPVYSSFIRNLSVDIGSVTTLQDIPFLPISFFKSHSVQTGEWQPEIIFSSSGTTGAAVSKHAVANLNFYQEHSKRCFEYFFGPLSDYHFLALLPSYLERQGSSLIAMMDYFIRESHSSYSSYYLFQIDKLLDDLAELRQDQSRKIILWGVSFALLDLAEKHPVDLNHCLVFETGGMKGRRKEITRAELHGILQQRLHVSQVYSEYGMTELLSQAYTDGQFRFKCPPWMKIIGRDITDPLSKGLLHETSGINVIDLANIQTISFIETEDLGKVYPDGTFEVLGRMDNSDVRGCNLMIG</sequence>
<gene>
    <name evidence="1" type="ORF">SAMN05660236_1718</name>
</gene>
<evidence type="ECO:0000313" key="2">
    <source>
        <dbReference type="Proteomes" id="UP000190961"/>
    </source>
</evidence>
<evidence type="ECO:0008006" key="3">
    <source>
        <dbReference type="Google" id="ProtNLM"/>
    </source>
</evidence>